<dbReference type="Pfam" id="PF02682">
    <property type="entry name" value="CT_C_D"/>
    <property type="match status" value="1"/>
</dbReference>
<reference evidence="6" key="1">
    <citation type="journal article" date="2019" name="Int. J. Syst. Evol. Microbiol.">
        <title>The Global Catalogue of Microorganisms (GCM) 10K type strain sequencing project: providing services to taxonomists for standard genome sequencing and annotation.</title>
        <authorList>
            <consortium name="The Broad Institute Genomics Platform"/>
            <consortium name="The Broad Institute Genome Sequencing Center for Infectious Disease"/>
            <person name="Wu L."/>
            <person name="Ma J."/>
        </authorList>
    </citation>
    <scope>NUCLEOTIDE SEQUENCE [LARGE SCALE GENOMIC DNA]</scope>
    <source>
        <strain evidence="6">CCUG 49339</strain>
    </source>
</reference>
<dbReference type="PANTHER" id="PTHR34698">
    <property type="entry name" value="5-OXOPROLINASE SUBUNIT B"/>
    <property type="match status" value="1"/>
</dbReference>
<evidence type="ECO:0000259" key="4">
    <source>
        <dbReference type="SMART" id="SM00796"/>
    </source>
</evidence>
<dbReference type="Gene3D" id="3.30.1360.40">
    <property type="match status" value="1"/>
</dbReference>
<keyword evidence="1" id="KW-0547">Nucleotide-binding</keyword>
<dbReference type="SUPFAM" id="SSF160467">
    <property type="entry name" value="PH0987 N-terminal domain-like"/>
    <property type="match status" value="1"/>
</dbReference>
<dbReference type="InterPro" id="IPR010016">
    <property type="entry name" value="PxpB"/>
</dbReference>
<dbReference type="NCBIfam" id="TIGR00370">
    <property type="entry name" value="5-oxoprolinase subunit PxpB"/>
    <property type="match status" value="1"/>
</dbReference>
<comment type="caution">
    <text evidence="5">The sequence shown here is derived from an EMBL/GenBank/DDBJ whole genome shotgun (WGS) entry which is preliminary data.</text>
</comment>
<protein>
    <submittedName>
        <fullName evidence="5">5-oxoprolinase subunit PxpB</fullName>
        <ecNumber evidence="5">3.5.2.9</ecNumber>
    </submittedName>
</protein>
<keyword evidence="2 5" id="KW-0378">Hydrolase</keyword>
<sequence length="224" mass="25339">MFTFSFAPIGDEALLIQFHHNHHEKMIPIIHFFTEKMTDILSGKIAEVVPGFETIAVYYNPLFYSYQEMISLIKPILESKTNIEKKMQKVIELPVCYDPPFGLDIEEVSQLHEISIHKLVSMHSTPTYSIAFMGFLPGFPYLTGLHERLYTPRKSTPRTSVPRGAIGIGGSFTGIYPFSSPGGWNIIGQTPISIFNRNQDNPFFLQPGDLIRFYPITSNEFGGS</sequence>
<accession>A0ABW4LIM8</accession>
<dbReference type="EMBL" id="JBHUEM010000001">
    <property type="protein sequence ID" value="MFD1735107.1"/>
    <property type="molecule type" value="Genomic_DNA"/>
</dbReference>
<dbReference type="Proteomes" id="UP001597214">
    <property type="component" value="Unassembled WGS sequence"/>
</dbReference>
<dbReference type="RefSeq" id="WP_377926194.1">
    <property type="nucleotide sequence ID" value="NZ_JBHUEM010000001.1"/>
</dbReference>
<evidence type="ECO:0000256" key="1">
    <source>
        <dbReference type="ARBA" id="ARBA00022741"/>
    </source>
</evidence>
<proteinExistence type="predicted"/>
<name>A0ABW4LIM8_9BACI</name>
<dbReference type="SMART" id="SM00796">
    <property type="entry name" value="AHS1"/>
    <property type="match status" value="1"/>
</dbReference>
<dbReference type="SUPFAM" id="SSF50891">
    <property type="entry name" value="Cyclophilin-like"/>
    <property type="match status" value="1"/>
</dbReference>
<keyword evidence="3" id="KW-0067">ATP-binding</keyword>
<dbReference type="GO" id="GO:0017168">
    <property type="term" value="F:5-oxoprolinase (ATP-hydrolyzing) activity"/>
    <property type="evidence" value="ECO:0007669"/>
    <property type="project" value="UniProtKB-EC"/>
</dbReference>
<keyword evidence="6" id="KW-1185">Reference proteome</keyword>
<dbReference type="Gene3D" id="2.40.100.10">
    <property type="entry name" value="Cyclophilin-like"/>
    <property type="match status" value="1"/>
</dbReference>
<evidence type="ECO:0000256" key="3">
    <source>
        <dbReference type="ARBA" id="ARBA00022840"/>
    </source>
</evidence>
<evidence type="ECO:0000313" key="5">
    <source>
        <dbReference type="EMBL" id="MFD1735107.1"/>
    </source>
</evidence>
<dbReference type="PANTHER" id="PTHR34698:SF2">
    <property type="entry name" value="5-OXOPROLINASE SUBUNIT B"/>
    <property type="match status" value="1"/>
</dbReference>
<organism evidence="5 6">
    <name type="scientific">Bacillus salitolerans</name>
    <dbReference type="NCBI Taxonomy" id="1437434"/>
    <lineage>
        <taxon>Bacteria</taxon>
        <taxon>Bacillati</taxon>
        <taxon>Bacillota</taxon>
        <taxon>Bacilli</taxon>
        <taxon>Bacillales</taxon>
        <taxon>Bacillaceae</taxon>
        <taxon>Bacillus</taxon>
    </lineage>
</organism>
<feature type="domain" description="Carboxyltransferase" evidence="4">
    <location>
        <begin position="4"/>
        <end position="205"/>
    </location>
</feature>
<evidence type="ECO:0000313" key="6">
    <source>
        <dbReference type="Proteomes" id="UP001597214"/>
    </source>
</evidence>
<dbReference type="InterPro" id="IPR029000">
    <property type="entry name" value="Cyclophilin-like_dom_sf"/>
</dbReference>
<dbReference type="InterPro" id="IPR003833">
    <property type="entry name" value="CT_C_D"/>
</dbReference>
<evidence type="ECO:0000256" key="2">
    <source>
        <dbReference type="ARBA" id="ARBA00022801"/>
    </source>
</evidence>
<gene>
    <name evidence="5" type="primary">pxpB</name>
    <name evidence="5" type="ORF">ACFSCX_00890</name>
</gene>
<dbReference type="EC" id="3.5.2.9" evidence="5"/>